<feature type="coiled-coil region" evidence="7">
    <location>
        <begin position="8"/>
        <end position="35"/>
    </location>
</feature>
<keyword evidence="1" id="KW-0808">Transferase</keyword>
<sequence length="934" mass="107949">MLVDELLHHEVEARVDRLVEEVEELVIKVTEVVAEVIERMEALTKSLNLLLPSLSNCKTCFLLSSLKYAHISNQGNIGSQNDNAADDSNHKDDRNVNVKKMEAIRDISGCGDHQKVKYTVGSLTGKALTWWNFEVQTRGREAALCMTWEDYCPGNKMQKLETEFWSHAMVGAGYAAYTGRFHELARLVPHLVTTETKRIERKSGEKRGNGGESSKEGNVKGDNKRARTGIVFAIITNPVKKKYTGLAPKCTNSNFHHHPETPCRACTNYNRLGHFPKDYRTRPRMVNLLNARKPTAAHGALMTSNNVTFIASFIPLIMEYLVKISKKACILELKRRHLKINDSDILYAVIKGEFKKPESQKISDDSFTYNTSLKFFHEEFNRMSIMDDDLFTYEVEFSGLANIPCDLNEKDDSGQQMTRGSYDDMEGDDEVELTDEESSDSDNEDEVAEIFRIDTNDGCENAIYDHEERENEEEHRNEERWELFDNPCQEASVCKIRIFEMIKYSFGNDEENVTIKEHEYNDLTSTNEDACRTYQEIFRRMELGWIWTSLEKTLTKLVKYRSLGILLIMEYLVKISKKARILELKRRHLKINDSDILYAVSIKEDTAYLCLHFTRTTKIQRPIRRSWEKWKSGTWKSIRDGSKGSSPRPEHCDRHMAEIVCHERVVRIPLPHGEMLRVYEKVKNGQKRRVNLIPAQDGETIRKVFEVRILIARVTYHLDSEKQEVRLGDEQEMAFQTLKDKLCNAPVLALPDGPEDFVVYYDASCQGLGCVLMQKGKVIAYASRQLKIYGKNYTTHDLELGAVVFALKIWRHYLYGTRSVIFIDHKSLQHIFNQKELNMRQHCWIELFSDYDCEIHYHPGKANVVADALSRKERIKPMRVRAMNMTIQSSIKSKILAAQNEASEVVNAPTEMLRGLDEQVERRSDRALYYMDRI</sequence>
<keyword evidence="5" id="KW-0378">Hydrolase</keyword>
<dbReference type="InterPro" id="IPR043502">
    <property type="entry name" value="DNA/RNA_pol_sf"/>
</dbReference>
<keyword evidence="2" id="KW-0548">Nucleotidyltransferase</keyword>
<evidence type="ECO:0000256" key="7">
    <source>
        <dbReference type="SAM" id="Coils"/>
    </source>
</evidence>
<evidence type="ECO:0000313" key="11">
    <source>
        <dbReference type="Proteomes" id="UP001151760"/>
    </source>
</evidence>
<dbReference type="InterPro" id="IPR041373">
    <property type="entry name" value="RT_RNaseH"/>
</dbReference>
<keyword evidence="7" id="KW-0175">Coiled coil</keyword>
<dbReference type="Proteomes" id="UP001151760">
    <property type="component" value="Unassembled WGS sequence"/>
</dbReference>
<comment type="caution">
    <text evidence="10">The sequence shown here is derived from an EMBL/GenBank/DDBJ whole genome shotgun (WGS) entry which is preliminary data.</text>
</comment>
<evidence type="ECO:0000256" key="5">
    <source>
        <dbReference type="ARBA" id="ARBA00022801"/>
    </source>
</evidence>
<dbReference type="PANTHER" id="PTHR34072:SF52">
    <property type="entry name" value="RIBONUCLEASE H"/>
    <property type="match status" value="1"/>
</dbReference>
<dbReference type="Gene3D" id="3.30.70.270">
    <property type="match status" value="1"/>
</dbReference>
<proteinExistence type="predicted"/>
<name>A0ABQ5G2N9_9ASTR</name>
<reference evidence="10" key="2">
    <citation type="submission" date="2022-01" db="EMBL/GenBank/DDBJ databases">
        <authorList>
            <person name="Yamashiro T."/>
            <person name="Shiraishi A."/>
            <person name="Satake H."/>
            <person name="Nakayama K."/>
        </authorList>
    </citation>
    <scope>NUCLEOTIDE SEQUENCE</scope>
</reference>
<gene>
    <name evidence="10" type="ORF">Tco_1029165</name>
</gene>
<keyword evidence="3" id="KW-0540">Nuclease</keyword>
<accession>A0ABQ5G2N9</accession>
<evidence type="ECO:0000256" key="1">
    <source>
        <dbReference type="ARBA" id="ARBA00022679"/>
    </source>
</evidence>
<dbReference type="CDD" id="cd09274">
    <property type="entry name" value="RNase_HI_RT_Ty3"/>
    <property type="match status" value="1"/>
</dbReference>
<dbReference type="EMBL" id="BQNB010018028">
    <property type="protein sequence ID" value="GJT69879.1"/>
    <property type="molecule type" value="Genomic_DNA"/>
</dbReference>
<evidence type="ECO:0000256" key="3">
    <source>
        <dbReference type="ARBA" id="ARBA00022722"/>
    </source>
</evidence>
<feature type="region of interest" description="Disordered" evidence="8">
    <location>
        <begin position="408"/>
        <end position="445"/>
    </location>
</feature>
<dbReference type="Pfam" id="PF17917">
    <property type="entry name" value="RT_RNaseH"/>
    <property type="match status" value="1"/>
</dbReference>
<keyword evidence="4" id="KW-0255">Endonuclease</keyword>
<keyword evidence="6 10" id="KW-0695">RNA-directed DNA polymerase</keyword>
<dbReference type="GO" id="GO:0003964">
    <property type="term" value="F:RNA-directed DNA polymerase activity"/>
    <property type="evidence" value="ECO:0007669"/>
    <property type="project" value="UniProtKB-KW"/>
</dbReference>
<feature type="domain" description="Reverse transcriptase RNase H-like" evidence="9">
    <location>
        <begin position="755"/>
        <end position="851"/>
    </location>
</feature>
<organism evidence="10 11">
    <name type="scientific">Tanacetum coccineum</name>
    <dbReference type="NCBI Taxonomy" id="301880"/>
    <lineage>
        <taxon>Eukaryota</taxon>
        <taxon>Viridiplantae</taxon>
        <taxon>Streptophyta</taxon>
        <taxon>Embryophyta</taxon>
        <taxon>Tracheophyta</taxon>
        <taxon>Spermatophyta</taxon>
        <taxon>Magnoliopsida</taxon>
        <taxon>eudicotyledons</taxon>
        <taxon>Gunneridae</taxon>
        <taxon>Pentapetalae</taxon>
        <taxon>asterids</taxon>
        <taxon>campanulids</taxon>
        <taxon>Asterales</taxon>
        <taxon>Asteraceae</taxon>
        <taxon>Asteroideae</taxon>
        <taxon>Anthemideae</taxon>
        <taxon>Anthemidinae</taxon>
        <taxon>Tanacetum</taxon>
    </lineage>
</organism>
<reference evidence="10" key="1">
    <citation type="journal article" date="2022" name="Int. J. Mol. Sci.">
        <title>Draft Genome of Tanacetum Coccineum: Genomic Comparison of Closely Related Tanacetum-Family Plants.</title>
        <authorList>
            <person name="Yamashiro T."/>
            <person name="Shiraishi A."/>
            <person name="Nakayama K."/>
            <person name="Satake H."/>
        </authorList>
    </citation>
    <scope>NUCLEOTIDE SEQUENCE</scope>
</reference>
<feature type="compositionally biased region" description="Acidic residues" evidence="8">
    <location>
        <begin position="423"/>
        <end position="445"/>
    </location>
</feature>
<evidence type="ECO:0000256" key="2">
    <source>
        <dbReference type="ARBA" id="ARBA00022695"/>
    </source>
</evidence>
<evidence type="ECO:0000259" key="9">
    <source>
        <dbReference type="Pfam" id="PF17917"/>
    </source>
</evidence>
<feature type="region of interest" description="Disordered" evidence="8">
    <location>
        <begin position="196"/>
        <end position="222"/>
    </location>
</feature>
<dbReference type="PANTHER" id="PTHR34072">
    <property type="entry name" value="ENZYMATIC POLYPROTEIN-RELATED"/>
    <property type="match status" value="1"/>
</dbReference>
<protein>
    <submittedName>
        <fullName evidence="10">Reverse transcriptase domain-containing protein</fullName>
    </submittedName>
</protein>
<keyword evidence="11" id="KW-1185">Reference proteome</keyword>
<evidence type="ECO:0000256" key="8">
    <source>
        <dbReference type="SAM" id="MobiDB-lite"/>
    </source>
</evidence>
<evidence type="ECO:0000256" key="6">
    <source>
        <dbReference type="ARBA" id="ARBA00022918"/>
    </source>
</evidence>
<evidence type="ECO:0000256" key="4">
    <source>
        <dbReference type="ARBA" id="ARBA00022759"/>
    </source>
</evidence>
<dbReference type="InterPro" id="IPR043128">
    <property type="entry name" value="Rev_trsase/Diguanyl_cyclase"/>
</dbReference>
<evidence type="ECO:0000313" key="10">
    <source>
        <dbReference type="EMBL" id="GJT69879.1"/>
    </source>
</evidence>
<dbReference type="SUPFAM" id="SSF56672">
    <property type="entry name" value="DNA/RNA polymerases"/>
    <property type="match status" value="1"/>
</dbReference>